<dbReference type="SUPFAM" id="SSF53623">
    <property type="entry name" value="MurD-like peptide ligases, catalytic domain"/>
    <property type="match status" value="1"/>
</dbReference>
<dbReference type="PANTHER" id="PTHR23135:SF7">
    <property type="entry name" value="LIPID II ISOGLUTAMINYL SYNTHASE (GLUTAMINE-HYDROLYZING) SUBUNIT MURT"/>
    <property type="match status" value="1"/>
</dbReference>
<comment type="function">
    <text evidence="1">The lipid II isoglutaminyl synthase complex catalyzes the formation of alpha-D-isoglutamine in the cell wall lipid II stem peptide. The MurT subunit catalyzes the ATP-dependent amidation of D-glutamate residue of lipid II, converting it to an isoglutamine residue.</text>
</comment>
<dbReference type="PATRIC" id="fig|883161.3.peg.1557"/>
<reference evidence="4 5" key="1">
    <citation type="submission" date="2013-04" db="EMBL/GenBank/DDBJ databases">
        <title>The Genome Sequence of Propionimicrobium lymphophilum ACS-093-V-SCH5.</title>
        <authorList>
            <consortium name="The Broad Institute Genomics Platform"/>
            <person name="Earl A."/>
            <person name="Ward D."/>
            <person name="Feldgarden M."/>
            <person name="Gevers D."/>
            <person name="Saerens B."/>
            <person name="Vaneechoutte M."/>
            <person name="Walker B."/>
            <person name="Young S."/>
            <person name="Zeng Q."/>
            <person name="Gargeya S."/>
            <person name="Fitzgerald M."/>
            <person name="Haas B."/>
            <person name="Abouelleil A."/>
            <person name="Allen A.W."/>
            <person name="Alvarado L."/>
            <person name="Arachchi H.M."/>
            <person name="Berlin A.M."/>
            <person name="Chapman S.B."/>
            <person name="Gainer-Dewar J."/>
            <person name="Goldberg J."/>
            <person name="Griggs A."/>
            <person name="Gujja S."/>
            <person name="Hansen M."/>
            <person name="Howarth C."/>
            <person name="Imamovic A."/>
            <person name="Ireland A."/>
            <person name="Larimer J."/>
            <person name="McCowan C."/>
            <person name="Murphy C."/>
            <person name="Pearson M."/>
            <person name="Poon T.W."/>
            <person name="Priest M."/>
            <person name="Roberts A."/>
            <person name="Saif S."/>
            <person name="Shea T."/>
            <person name="Sisk P."/>
            <person name="Sykes S."/>
            <person name="Wortman J."/>
            <person name="Nusbaum C."/>
            <person name="Birren B."/>
        </authorList>
    </citation>
    <scope>NUCLEOTIDE SEQUENCE [LARGE SCALE GENOMIC DNA]</scope>
    <source>
        <strain evidence="4 5">ACS-093-V-SCH5</strain>
    </source>
</reference>
<dbReference type="RefSeq" id="WP_016456390.1">
    <property type="nucleotide sequence ID" value="NZ_KE150269.1"/>
</dbReference>
<feature type="domain" description="Lipid II isoglutaminyl synthase (glutamine-hydrolyzing) subunit MurT C-terminal" evidence="3">
    <location>
        <begin position="319"/>
        <end position="415"/>
    </location>
</feature>
<feature type="binding site" evidence="1">
    <location>
        <position position="228"/>
    </location>
    <ligand>
        <name>Zn(2+)</name>
        <dbReference type="ChEBI" id="CHEBI:29105"/>
    </ligand>
</feature>
<dbReference type="GO" id="GO:0016881">
    <property type="term" value="F:acid-amino acid ligase activity"/>
    <property type="evidence" value="ECO:0007669"/>
    <property type="project" value="InterPro"/>
</dbReference>
<keyword evidence="1" id="KW-0436">Ligase</keyword>
<dbReference type="Proteomes" id="UP000014417">
    <property type="component" value="Unassembled WGS sequence"/>
</dbReference>
<dbReference type="EMBL" id="AGZR01000009">
    <property type="protein sequence ID" value="EPD32008.1"/>
    <property type="molecule type" value="Genomic_DNA"/>
</dbReference>
<gene>
    <name evidence="1" type="primary">murT</name>
    <name evidence="4" type="ORF">HMPREF9306_01570</name>
</gene>
<comment type="caution">
    <text evidence="4">The sequence shown here is derived from an EMBL/GenBank/DDBJ whole genome shotgun (WGS) entry which is preliminary data.</text>
</comment>
<comment type="catalytic activity">
    <reaction evidence="1">
        <text>beta-D-GlcNAc-(1-&gt;4)-Mur2Ac(oyl-L-Ala-gamma-D-Glu-L-Lys-D-Ala-D-Ala)-di-trans,octa-cis-undecaprenyl diphosphate + L-glutamine + ATP + H2O = beta-D-GlcNAc-(1-&gt;4)-Mur2Ac(oyl-L-Ala-D-isoglutaminyl-L-Lys-D-Ala-D-Ala)-di-trans,octa-cis-undecaprenyl diphosphate + L-glutamate + ADP + phosphate + H(+)</text>
        <dbReference type="Rhea" id="RHEA:57928"/>
        <dbReference type="ChEBI" id="CHEBI:15377"/>
        <dbReference type="ChEBI" id="CHEBI:15378"/>
        <dbReference type="ChEBI" id="CHEBI:29985"/>
        <dbReference type="ChEBI" id="CHEBI:30616"/>
        <dbReference type="ChEBI" id="CHEBI:43474"/>
        <dbReference type="ChEBI" id="CHEBI:58359"/>
        <dbReference type="ChEBI" id="CHEBI:60033"/>
        <dbReference type="ChEBI" id="CHEBI:62233"/>
        <dbReference type="ChEBI" id="CHEBI:456216"/>
        <dbReference type="EC" id="6.3.5.13"/>
    </reaction>
</comment>
<evidence type="ECO:0000313" key="4">
    <source>
        <dbReference type="EMBL" id="EPD32008.1"/>
    </source>
</evidence>
<protein>
    <recommendedName>
        <fullName evidence="1">Lipid II isoglutaminyl synthase (glutamine-hydrolyzing) subunit MurT</fullName>
        <ecNumber evidence="1">6.3.5.13</ecNumber>
    </recommendedName>
</protein>
<evidence type="ECO:0000256" key="1">
    <source>
        <dbReference type="HAMAP-Rule" id="MF_02214"/>
    </source>
</evidence>
<dbReference type="GO" id="GO:0005524">
    <property type="term" value="F:ATP binding"/>
    <property type="evidence" value="ECO:0007669"/>
    <property type="project" value="UniProtKB-UniRule"/>
</dbReference>
<sequence>MSALQNCFNKARRKIAFAAGDLAAWASKATGRGTGASIRGAVLSKIAPNLFDDLLKDKRIAVVTGTNGKTTTTHLLAAAMRAKFPNVATNSDGANLKHGIVSALSQNSKAPIAVLEVDEQVVPYVLESKNVETLVMLNISRDQLDRHHEINSIGKRWRDKLIELGEDSPIVIANVHDPLVVWSAKAAPKQVWVDMGLSWETDSTLCPECGSILEYMKVAEGKPNRWACPECGLSQPEADVIVDGENVIFKDGRSVELNLSVPGRFNRGNAACALASCSIFGVDLADASREMTKVVSPAGRFSVGAFDYETHTTKARLALAKNPAAWAENMLIMKSDPVILVIDSAIADGADVSWLWDVDFEPLRGKRVIVSGPRCADLAVRLSYAEIDHEIIPGAKDALEGPFETTVDVLATYSAFLQLCHLGGVDVS</sequence>
<dbReference type="InterPro" id="IPR013221">
    <property type="entry name" value="Mur_ligase_cen"/>
</dbReference>
<evidence type="ECO:0000313" key="5">
    <source>
        <dbReference type="Proteomes" id="UP000014417"/>
    </source>
</evidence>
<dbReference type="GO" id="GO:0008270">
    <property type="term" value="F:zinc ion binding"/>
    <property type="evidence" value="ECO:0007669"/>
    <property type="project" value="UniProtKB-UniRule"/>
</dbReference>
<dbReference type="STRING" id="883161.HMPREF9306_01570"/>
<keyword evidence="1" id="KW-0961">Cell wall biogenesis/degradation</keyword>
<keyword evidence="1" id="KW-0479">Metal-binding</keyword>
<dbReference type="GO" id="GO:0071555">
    <property type="term" value="P:cell wall organization"/>
    <property type="evidence" value="ECO:0007669"/>
    <property type="project" value="UniProtKB-KW"/>
</dbReference>
<keyword evidence="1" id="KW-0573">Peptidoglycan synthesis</keyword>
<dbReference type="Pfam" id="PF08245">
    <property type="entry name" value="Mur_ligase_M"/>
    <property type="match status" value="1"/>
</dbReference>
<dbReference type="InterPro" id="IPR036565">
    <property type="entry name" value="Mur-like_cat_sf"/>
</dbReference>
<dbReference type="EC" id="6.3.5.13" evidence="1"/>
<comment type="catalytic activity">
    <reaction evidence="1">
        <text>beta-D-GlcNAc-(1-&gt;4)-Mur2Ac(oyl-L-Ala-gamma-D-Glu-L-Lys-D-Ala-D-Ala)-di-trans,octa-cis-undecaprenyl diphosphate + ATP = beta-D-GlcNAc-(1-&gt;4)-Mur2Ac(oyl-L-Ala-gamma-D-O-P-Glu-L-Lys-D-Ala-D-Ala)-di-trans,octa-cis-undecaprenyl diphosphate + ADP</text>
        <dbReference type="Rhea" id="RHEA:59488"/>
        <dbReference type="ChEBI" id="CHEBI:30616"/>
        <dbReference type="ChEBI" id="CHEBI:60033"/>
        <dbReference type="ChEBI" id="CHEBI:143132"/>
        <dbReference type="ChEBI" id="CHEBI:456216"/>
    </reaction>
</comment>
<feature type="binding site" evidence="1">
    <location>
        <position position="206"/>
    </location>
    <ligand>
        <name>Zn(2+)</name>
        <dbReference type="ChEBI" id="CHEBI:29105"/>
    </ligand>
</feature>
<name>S2VWX3_9ACTN</name>
<evidence type="ECO:0000259" key="2">
    <source>
        <dbReference type="Pfam" id="PF08245"/>
    </source>
</evidence>
<dbReference type="HAMAP" id="MF_02214">
    <property type="entry name" value="Lipid_II_synth_MurT"/>
    <property type="match status" value="1"/>
</dbReference>
<dbReference type="PANTHER" id="PTHR23135">
    <property type="entry name" value="MUR LIGASE FAMILY MEMBER"/>
    <property type="match status" value="1"/>
</dbReference>
<comment type="similarity">
    <text evidence="1">Belongs to the MurCDEF family. MurT subfamily.</text>
</comment>
<comment type="pathway">
    <text evidence="1">Cell wall biogenesis; peptidoglycan biosynthesis.</text>
</comment>
<dbReference type="GO" id="GO:0140282">
    <property type="term" value="F:carbon-nitrogen ligase activity on lipid II"/>
    <property type="evidence" value="ECO:0007669"/>
    <property type="project" value="UniProtKB-UniRule"/>
</dbReference>
<keyword evidence="5" id="KW-1185">Reference proteome</keyword>
<dbReference type="InterPro" id="IPR043703">
    <property type="entry name" value="Lipid_II_synth_MurT"/>
</dbReference>
<dbReference type="GO" id="GO:0008360">
    <property type="term" value="P:regulation of cell shape"/>
    <property type="evidence" value="ECO:0007669"/>
    <property type="project" value="UniProtKB-KW"/>
</dbReference>
<keyword evidence="1" id="KW-0133">Cell shape</keyword>
<accession>S2VWX3</accession>
<feature type="active site" evidence="1">
    <location>
        <position position="351"/>
    </location>
</feature>
<feature type="domain" description="Mur ligase central" evidence="2">
    <location>
        <begin position="63"/>
        <end position="188"/>
    </location>
</feature>
<keyword evidence="1" id="KW-0862">Zinc</keyword>
<dbReference type="InterPro" id="IPR013564">
    <property type="entry name" value="MurT_C"/>
</dbReference>
<comment type="subunit">
    <text evidence="1">Forms a heterodimer with GatD.</text>
</comment>
<evidence type="ECO:0000259" key="3">
    <source>
        <dbReference type="Pfam" id="PF08353"/>
    </source>
</evidence>
<feature type="binding site" evidence="1">
    <location>
        <position position="209"/>
    </location>
    <ligand>
        <name>Zn(2+)</name>
        <dbReference type="ChEBI" id="CHEBI:29105"/>
    </ligand>
</feature>
<organism evidence="4 5">
    <name type="scientific">Propionimicrobium lymphophilum ACS-093-V-SCH5</name>
    <dbReference type="NCBI Taxonomy" id="883161"/>
    <lineage>
        <taxon>Bacteria</taxon>
        <taxon>Bacillati</taxon>
        <taxon>Actinomycetota</taxon>
        <taxon>Actinomycetes</taxon>
        <taxon>Propionibacteriales</taxon>
        <taxon>Propionibacteriaceae</taxon>
        <taxon>Propionimicrobium</taxon>
    </lineage>
</organism>
<dbReference type="Gene3D" id="3.40.1190.10">
    <property type="entry name" value="Mur-like, catalytic domain"/>
    <property type="match status" value="1"/>
</dbReference>
<proteinExistence type="inferred from homology"/>
<feature type="binding site" evidence="1">
    <location>
        <position position="231"/>
    </location>
    <ligand>
        <name>Zn(2+)</name>
        <dbReference type="ChEBI" id="CHEBI:29105"/>
    </ligand>
</feature>
<keyword evidence="1" id="KW-0067">ATP-binding</keyword>
<keyword evidence="1" id="KW-0547">Nucleotide-binding</keyword>
<dbReference type="GO" id="GO:0009252">
    <property type="term" value="P:peptidoglycan biosynthetic process"/>
    <property type="evidence" value="ECO:0007669"/>
    <property type="project" value="UniProtKB-UniRule"/>
</dbReference>
<dbReference type="AlphaFoldDB" id="S2VWX3"/>
<comment type="catalytic activity">
    <reaction evidence="1">
        <text>beta-D-GlcNAc-(1-&gt;4)-Mur2Ac(oyl-L-Ala-gamma-D-O-P-Glu-L-Lys-D-Ala-D-Ala)-di-trans,octa-cis-undecaprenyl diphosphate + NH4(+) = beta-D-GlcNAc-(1-&gt;4)-Mur2Ac(oyl-L-Ala-D-isoglutaminyl-L-Lys-D-Ala-D-Ala)-di-trans,octa-cis-undecaprenyl diphosphate + phosphate + H(+)</text>
        <dbReference type="Rhea" id="RHEA:57932"/>
        <dbReference type="ChEBI" id="CHEBI:15378"/>
        <dbReference type="ChEBI" id="CHEBI:28938"/>
        <dbReference type="ChEBI" id="CHEBI:43474"/>
        <dbReference type="ChEBI" id="CHEBI:62233"/>
        <dbReference type="ChEBI" id="CHEBI:143132"/>
    </reaction>
</comment>
<dbReference type="UniPathway" id="UPA00219"/>
<dbReference type="Pfam" id="PF08353">
    <property type="entry name" value="MurT_C"/>
    <property type="match status" value="1"/>
</dbReference>
<dbReference type="HOGENOM" id="CLU_041534_1_0_11"/>